<keyword evidence="6" id="KW-1185">Reference proteome</keyword>
<evidence type="ECO:0000256" key="2">
    <source>
        <dbReference type="ARBA" id="ARBA00023242"/>
    </source>
</evidence>
<dbReference type="CDD" id="cd00067">
    <property type="entry name" value="GAL4"/>
    <property type="match status" value="1"/>
</dbReference>
<dbReference type="GO" id="GO:0008270">
    <property type="term" value="F:zinc ion binding"/>
    <property type="evidence" value="ECO:0007669"/>
    <property type="project" value="InterPro"/>
</dbReference>
<protein>
    <recommendedName>
        <fullName evidence="4">Zn(2)-C6 fungal-type domain-containing protein</fullName>
    </recommendedName>
</protein>
<feature type="domain" description="Zn(2)-C6 fungal-type" evidence="4">
    <location>
        <begin position="124"/>
        <end position="154"/>
    </location>
</feature>
<accession>A0A9N9KU56</accession>
<dbReference type="InterPro" id="IPR036864">
    <property type="entry name" value="Zn2-C6_fun-type_DNA-bd_sf"/>
</dbReference>
<dbReference type="FunFam" id="4.10.240.10:FF:000008">
    <property type="entry name" value="C6 zinc finger domain-containing protein"/>
    <property type="match status" value="1"/>
</dbReference>
<dbReference type="SMART" id="SM00066">
    <property type="entry name" value="GAL4"/>
    <property type="match status" value="1"/>
</dbReference>
<feature type="region of interest" description="Disordered" evidence="3">
    <location>
        <begin position="1"/>
        <end position="20"/>
    </location>
</feature>
<dbReference type="InterPro" id="IPR007219">
    <property type="entry name" value="XnlR_reg_dom"/>
</dbReference>
<dbReference type="Pfam" id="PF00172">
    <property type="entry name" value="Zn_clus"/>
    <property type="match status" value="1"/>
</dbReference>
<organism evidence="5 6">
    <name type="scientific">Hymenoscyphus fraxineus</name>
    <dbReference type="NCBI Taxonomy" id="746836"/>
    <lineage>
        <taxon>Eukaryota</taxon>
        <taxon>Fungi</taxon>
        <taxon>Dikarya</taxon>
        <taxon>Ascomycota</taxon>
        <taxon>Pezizomycotina</taxon>
        <taxon>Leotiomycetes</taxon>
        <taxon>Helotiales</taxon>
        <taxon>Helotiaceae</taxon>
        <taxon>Hymenoscyphus</taxon>
    </lineage>
</organism>
<dbReference type="SUPFAM" id="SSF57701">
    <property type="entry name" value="Zn2/Cys6 DNA-binding domain"/>
    <property type="match status" value="1"/>
</dbReference>
<dbReference type="GO" id="GO:0000981">
    <property type="term" value="F:DNA-binding transcription factor activity, RNA polymerase II-specific"/>
    <property type="evidence" value="ECO:0007669"/>
    <property type="project" value="InterPro"/>
</dbReference>
<name>A0A9N9KU56_9HELO</name>
<evidence type="ECO:0000256" key="1">
    <source>
        <dbReference type="ARBA" id="ARBA00022723"/>
    </source>
</evidence>
<feature type="region of interest" description="Disordered" evidence="3">
    <location>
        <begin position="73"/>
        <end position="112"/>
    </location>
</feature>
<dbReference type="InterPro" id="IPR001138">
    <property type="entry name" value="Zn2Cys6_DnaBD"/>
</dbReference>
<dbReference type="PANTHER" id="PTHR47785">
    <property type="entry name" value="ZN(II)2CYS6 TRANSCRIPTION FACTOR (EUROFUNG)-RELATED-RELATED"/>
    <property type="match status" value="1"/>
</dbReference>
<dbReference type="Proteomes" id="UP000696280">
    <property type="component" value="Unassembled WGS sequence"/>
</dbReference>
<dbReference type="InterPro" id="IPR053181">
    <property type="entry name" value="EcdB-like_regulator"/>
</dbReference>
<evidence type="ECO:0000256" key="3">
    <source>
        <dbReference type="SAM" id="MobiDB-lite"/>
    </source>
</evidence>
<feature type="compositionally biased region" description="Low complexity" evidence="3">
    <location>
        <begin position="44"/>
        <end position="57"/>
    </location>
</feature>
<keyword evidence="1" id="KW-0479">Metal-binding</keyword>
<evidence type="ECO:0000259" key="4">
    <source>
        <dbReference type="PROSITE" id="PS50048"/>
    </source>
</evidence>
<dbReference type="AlphaFoldDB" id="A0A9N9KU56"/>
<gene>
    <name evidence="5" type="ORF">HYFRA_00000805</name>
</gene>
<comment type="caution">
    <text evidence="5">The sequence shown here is derived from an EMBL/GenBank/DDBJ whole genome shotgun (WGS) entry which is preliminary data.</text>
</comment>
<feature type="region of interest" description="Disordered" evidence="3">
    <location>
        <begin position="39"/>
        <end position="59"/>
    </location>
</feature>
<dbReference type="CDD" id="cd12148">
    <property type="entry name" value="fungal_TF_MHR"/>
    <property type="match status" value="1"/>
</dbReference>
<dbReference type="Gene3D" id="4.10.240.10">
    <property type="entry name" value="Zn(2)-C6 fungal-type DNA-binding domain"/>
    <property type="match status" value="1"/>
</dbReference>
<reference evidence="5" key="1">
    <citation type="submission" date="2021-07" db="EMBL/GenBank/DDBJ databases">
        <authorList>
            <person name="Durling M."/>
        </authorList>
    </citation>
    <scope>NUCLEOTIDE SEQUENCE</scope>
</reference>
<dbReference type="PANTHER" id="PTHR47785:SF2">
    <property type="entry name" value="ZN(II)2CYS6 TRANSCRIPTION FACTOR (EUROFUNG)"/>
    <property type="match status" value="1"/>
</dbReference>
<dbReference type="PROSITE" id="PS50048">
    <property type="entry name" value="ZN2_CY6_FUNGAL_2"/>
    <property type="match status" value="1"/>
</dbReference>
<evidence type="ECO:0000313" key="6">
    <source>
        <dbReference type="Proteomes" id="UP000696280"/>
    </source>
</evidence>
<sequence length="693" mass="76619">MSNSSAENSPTSASGGRAFSISTDGKFSIDMTSPRLQVNTHGGLPSPSLNPLKSPNSRRMAGFSREGILGSAQKARNLSQSSGDREPITNSNGNRQFDDDGITPMKRRNTDAGIDYPRRRATIACEICRSRKSRCDGTKPKCKLCTELGAECIYREPGIKLDAGDKLILERLARIEGMLQSSLVGQTSSLALSTGSPSINGNTTVSNDDMMQNGTNFISMLPTTGAGAWTTPTNLSIMPKIHTNAALHLLQWPLIRDLLVRPYDPQALVQLEMSRDPLILSKTPCLDLSNTSAYIEAFFSKVNVWYACVNPFNWTSYYRVALSNGFRDGPESCIVLLVLALGQASCSGSISRIPNPQDAPGLPYFATAWALLPSLMTRNTVQSAQCTILAAAYLFYLVRPLEAWTLLNSASTKLQLLLSAPGRIPEHQREIMERVYWNALLFESDLLAELDLPHSGIVHYEEHVGLPAGFQQGEEEGVGRDELWYFLAEIALRRLLNRVSQLIYSKDSMSSTQSLEPVVAELDFQLSQWYESLPLSLQFPYHRSLLQDPVQTVLRLRYFACRTIIYRPYILAVLDNEQAAMDPVVRDNCRKCLEASIRQLENITAQSHAGHVPYLWQGALSIVSQTLLVMGATMSPSLSAILSTLVPHLDAVDAIINDVVTEVERYVHLAPSLSLSAEIIREADMRRRTYLGN</sequence>
<dbReference type="OrthoDB" id="4685598at2759"/>
<dbReference type="EMBL" id="CAJVRL010000045">
    <property type="protein sequence ID" value="CAG8952067.1"/>
    <property type="molecule type" value="Genomic_DNA"/>
</dbReference>
<proteinExistence type="predicted"/>
<dbReference type="Pfam" id="PF04082">
    <property type="entry name" value="Fungal_trans"/>
    <property type="match status" value="1"/>
</dbReference>
<dbReference type="PROSITE" id="PS00463">
    <property type="entry name" value="ZN2_CY6_FUNGAL_1"/>
    <property type="match status" value="1"/>
</dbReference>
<evidence type="ECO:0000313" key="5">
    <source>
        <dbReference type="EMBL" id="CAG8952067.1"/>
    </source>
</evidence>
<feature type="compositionally biased region" description="Polar residues" evidence="3">
    <location>
        <begin position="74"/>
        <end position="95"/>
    </location>
</feature>
<keyword evidence="2" id="KW-0539">Nucleus</keyword>